<evidence type="ECO:0000313" key="3">
    <source>
        <dbReference type="Proteomes" id="UP000008827"/>
    </source>
</evidence>
<evidence type="ECO:0000313" key="2">
    <source>
        <dbReference type="EnsemblPlants" id="KRH76202"/>
    </source>
</evidence>
<dbReference type="Proteomes" id="UP000008827">
    <property type="component" value="Chromosome 1"/>
</dbReference>
<accession>A0A0R0LAB7</accession>
<dbReference type="EMBL" id="CM000834">
    <property type="protein sequence ID" value="KRH76202.1"/>
    <property type="molecule type" value="Genomic_DNA"/>
</dbReference>
<dbReference type="InParanoid" id="A0A0R0LAB7"/>
<dbReference type="AlphaFoldDB" id="A0A0R0LAB7"/>
<keyword evidence="3" id="KW-1185">Reference proteome</keyword>
<dbReference type="EnsemblPlants" id="KRH76202">
    <property type="protein sequence ID" value="KRH76202"/>
    <property type="gene ID" value="GLYMA_01G138900"/>
</dbReference>
<gene>
    <name evidence="1" type="ORF">GLYMA_01G138900</name>
</gene>
<evidence type="ECO:0000313" key="1">
    <source>
        <dbReference type="EMBL" id="KRH76202.1"/>
    </source>
</evidence>
<dbReference type="Gramene" id="KRH76202">
    <property type="protein sequence ID" value="KRH76202"/>
    <property type="gene ID" value="GLYMA_01G138900"/>
</dbReference>
<protein>
    <submittedName>
        <fullName evidence="1 2">Uncharacterized protein</fullName>
    </submittedName>
</protein>
<organism evidence="1">
    <name type="scientific">Glycine max</name>
    <name type="common">Soybean</name>
    <name type="synonym">Glycine hispida</name>
    <dbReference type="NCBI Taxonomy" id="3847"/>
    <lineage>
        <taxon>Eukaryota</taxon>
        <taxon>Viridiplantae</taxon>
        <taxon>Streptophyta</taxon>
        <taxon>Embryophyta</taxon>
        <taxon>Tracheophyta</taxon>
        <taxon>Spermatophyta</taxon>
        <taxon>Magnoliopsida</taxon>
        <taxon>eudicotyledons</taxon>
        <taxon>Gunneridae</taxon>
        <taxon>Pentapetalae</taxon>
        <taxon>rosids</taxon>
        <taxon>fabids</taxon>
        <taxon>Fabales</taxon>
        <taxon>Fabaceae</taxon>
        <taxon>Papilionoideae</taxon>
        <taxon>50 kb inversion clade</taxon>
        <taxon>NPAAA clade</taxon>
        <taxon>indigoferoid/millettioid clade</taxon>
        <taxon>Phaseoleae</taxon>
        <taxon>Glycine</taxon>
        <taxon>Glycine subgen. Soja</taxon>
    </lineage>
</organism>
<proteinExistence type="predicted"/>
<reference evidence="2" key="2">
    <citation type="submission" date="2018-02" db="UniProtKB">
        <authorList>
            <consortium name="EnsemblPlants"/>
        </authorList>
    </citation>
    <scope>IDENTIFICATION</scope>
    <source>
        <strain evidence="2">Williams 82</strain>
    </source>
</reference>
<reference evidence="1" key="3">
    <citation type="submission" date="2018-07" db="EMBL/GenBank/DDBJ databases">
        <title>WGS assembly of Glycine max.</title>
        <authorList>
            <person name="Schmutz J."/>
            <person name="Cannon S."/>
            <person name="Schlueter J."/>
            <person name="Ma J."/>
            <person name="Mitros T."/>
            <person name="Nelson W."/>
            <person name="Hyten D."/>
            <person name="Song Q."/>
            <person name="Thelen J."/>
            <person name="Cheng J."/>
            <person name="Xu D."/>
            <person name="Hellsten U."/>
            <person name="May G."/>
            <person name="Yu Y."/>
            <person name="Sakurai T."/>
            <person name="Umezawa T."/>
            <person name="Bhattacharyya M."/>
            <person name="Sandhu D."/>
            <person name="Valliyodan B."/>
            <person name="Lindquist E."/>
            <person name="Peto M."/>
            <person name="Grant D."/>
            <person name="Shu S."/>
            <person name="Goodstein D."/>
            <person name="Barry K."/>
            <person name="Futrell-Griggs M."/>
            <person name="Abernathy B."/>
            <person name="Du J."/>
            <person name="Tian Z."/>
            <person name="Zhu L."/>
            <person name="Gill N."/>
            <person name="Joshi T."/>
            <person name="Libault M."/>
            <person name="Sethuraman A."/>
            <person name="Zhang X."/>
            <person name="Shinozaki K."/>
            <person name="Nguyen H."/>
            <person name="Wing R."/>
            <person name="Cregan P."/>
            <person name="Specht J."/>
            <person name="Grimwood J."/>
            <person name="Rokhsar D."/>
            <person name="Stacey G."/>
            <person name="Shoemaker R."/>
            <person name="Jackson S."/>
        </authorList>
    </citation>
    <scope>NUCLEOTIDE SEQUENCE</scope>
    <source>
        <tissue evidence="1">Callus</tissue>
    </source>
</reference>
<name>A0A0R0LAB7_SOYBN</name>
<reference evidence="1 2" key="1">
    <citation type="journal article" date="2010" name="Nature">
        <title>Genome sequence of the palaeopolyploid soybean.</title>
        <authorList>
            <person name="Schmutz J."/>
            <person name="Cannon S.B."/>
            <person name="Schlueter J."/>
            <person name="Ma J."/>
            <person name="Mitros T."/>
            <person name="Nelson W."/>
            <person name="Hyten D.L."/>
            <person name="Song Q."/>
            <person name="Thelen J.J."/>
            <person name="Cheng J."/>
            <person name="Xu D."/>
            <person name="Hellsten U."/>
            <person name="May G.D."/>
            <person name="Yu Y."/>
            <person name="Sakurai T."/>
            <person name="Umezawa T."/>
            <person name="Bhattacharyya M.K."/>
            <person name="Sandhu D."/>
            <person name="Valliyodan B."/>
            <person name="Lindquist E."/>
            <person name="Peto M."/>
            <person name="Grant D."/>
            <person name="Shu S."/>
            <person name="Goodstein D."/>
            <person name="Barry K."/>
            <person name="Futrell-Griggs M."/>
            <person name="Abernathy B."/>
            <person name="Du J."/>
            <person name="Tian Z."/>
            <person name="Zhu L."/>
            <person name="Gill N."/>
            <person name="Joshi T."/>
            <person name="Libault M."/>
            <person name="Sethuraman A."/>
            <person name="Zhang X.-C."/>
            <person name="Shinozaki K."/>
            <person name="Nguyen H.T."/>
            <person name="Wing R.A."/>
            <person name="Cregan P."/>
            <person name="Specht J."/>
            <person name="Grimwood J."/>
            <person name="Rokhsar D."/>
            <person name="Stacey G."/>
            <person name="Shoemaker R.C."/>
            <person name="Jackson S.A."/>
        </authorList>
    </citation>
    <scope>NUCLEOTIDE SEQUENCE</scope>
    <source>
        <strain evidence="2">cv. Williams 82</strain>
        <tissue evidence="1">Callus</tissue>
    </source>
</reference>
<sequence>MVRRMDDDALMVGMGAEPHAWRSRCSYWRDTLTRYWCCYSDHPLKLATDDRLGRLLSHQLANQVRVPPLAYSSFCSSDRFLHITHWLVSENTTSCLTCMCKACR</sequence>